<evidence type="ECO:0000256" key="1">
    <source>
        <dbReference type="ARBA" id="ARBA00022737"/>
    </source>
</evidence>
<keyword evidence="6" id="KW-1185">Reference proteome</keyword>
<dbReference type="SUPFAM" id="SSF48403">
    <property type="entry name" value="Ankyrin repeat"/>
    <property type="match status" value="2"/>
</dbReference>
<keyword evidence="2 3" id="KW-0040">ANK repeat</keyword>
<dbReference type="PANTHER" id="PTHR24166">
    <property type="entry name" value="ROLLING PEBBLES, ISOFORM B"/>
    <property type="match status" value="1"/>
</dbReference>
<dbReference type="PRINTS" id="PR01415">
    <property type="entry name" value="ANKYRIN"/>
</dbReference>
<accession>A0ABP0SJL8</accession>
<evidence type="ECO:0000259" key="4">
    <source>
        <dbReference type="PROSITE" id="PS50011"/>
    </source>
</evidence>
<dbReference type="Pfam" id="PF00023">
    <property type="entry name" value="Ank"/>
    <property type="match status" value="1"/>
</dbReference>
<dbReference type="SUPFAM" id="SSF56112">
    <property type="entry name" value="Protein kinase-like (PK-like)"/>
    <property type="match status" value="1"/>
</dbReference>
<dbReference type="Pfam" id="PF12796">
    <property type="entry name" value="Ank_2"/>
    <property type="match status" value="2"/>
</dbReference>
<dbReference type="Gene3D" id="1.10.510.10">
    <property type="entry name" value="Transferase(Phosphotransferase) domain 1"/>
    <property type="match status" value="1"/>
</dbReference>
<dbReference type="PROSITE" id="PS50088">
    <property type="entry name" value="ANK_REPEAT"/>
    <property type="match status" value="4"/>
</dbReference>
<feature type="domain" description="Protein kinase" evidence="4">
    <location>
        <begin position="17"/>
        <end position="313"/>
    </location>
</feature>
<dbReference type="PANTHER" id="PTHR24166:SF48">
    <property type="entry name" value="PROTEIN VAPYRIN"/>
    <property type="match status" value="1"/>
</dbReference>
<dbReference type="SMART" id="SM00248">
    <property type="entry name" value="ANK"/>
    <property type="match status" value="5"/>
</dbReference>
<name>A0ABP0SJL8_9DINO</name>
<dbReference type="EMBL" id="CAXAMN010027739">
    <property type="protein sequence ID" value="CAK9112587.1"/>
    <property type="molecule type" value="Genomic_DNA"/>
</dbReference>
<gene>
    <name evidence="5" type="ORF">CCMP2556_LOCUS52173</name>
</gene>
<evidence type="ECO:0000256" key="3">
    <source>
        <dbReference type="PROSITE-ProRule" id="PRU00023"/>
    </source>
</evidence>
<reference evidence="5 6" key="1">
    <citation type="submission" date="2024-02" db="EMBL/GenBank/DDBJ databases">
        <authorList>
            <person name="Chen Y."/>
            <person name="Shah S."/>
            <person name="Dougan E. K."/>
            <person name="Thang M."/>
            <person name="Chan C."/>
        </authorList>
    </citation>
    <scope>NUCLEOTIDE SEQUENCE [LARGE SCALE GENOMIC DNA]</scope>
</reference>
<dbReference type="Gene3D" id="3.30.200.20">
    <property type="entry name" value="Phosphorylase Kinase, domain 1"/>
    <property type="match status" value="1"/>
</dbReference>
<dbReference type="PROSITE" id="PS50011">
    <property type="entry name" value="PROTEIN_KINASE_DOM"/>
    <property type="match status" value="1"/>
</dbReference>
<dbReference type="Pfam" id="PF00069">
    <property type="entry name" value="Pkinase"/>
    <property type="match status" value="1"/>
</dbReference>
<dbReference type="PROSITE" id="PS50297">
    <property type="entry name" value="ANK_REP_REGION"/>
    <property type="match status" value="4"/>
</dbReference>
<dbReference type="SMART" id="SM00220">
    <property type="entry name" value="S_TKc"/>
    <property type="match status" value="1"/>
</dbReference>
<dbReference type="InterPro" id="IPR000719">
    <property type="entry name" value="Prot_kinase_dom"/>
</dbReference>
<feature type="repeat" description="ANK" evidence="3">
    <location>
        <begin position="561"/>
        <end position="593"/>
    </location>
</feature>
<dbReference type="InterPro" id="IPR050889">
    <property type="entry name" value="Dendritic_Spine_Reg/Scaffold"/>
</dbReference>
<evidence type="ECO:0000313" key="5">
    <source>
        <dbReference type="EMBL" id="CAK9112587.1"/>
    </source>
</evidence>
<sequence length="1492" mass="166436">MPSPAPPFGSQAVLDEYTVLKVLGAGKFGEVNEVKHKETKKPGGASNICAHSALFDRLTCWNVSTRLEKRFAWKRVKFENDPHCEAEVQVLKQLKHHGVVGIYQVFSQGGALDLILELCSRGDMQQFIESKVEPAPMTGKKMYVPPVLETIADITQQLLATVSFLHENCVAHRDIKPENVLLTSRTQWKLADFNLATTFDPNEYMAEHVGTTPFKAPEVEDMKYTEKCDIYSMGILFIALATGKRYWRPESLEDEEDKLVAEELLSEKTWKDAELGKPALDFAKYMISLEPERGSAEEALKCSSLSGQASALLQRLGQSFRDVLATFAADGLEQLLRLALQLARPEVPPFFFRLLLQADRAAESLFFFASEVGHGSEDVWALSDTFDGASSFAKRIGRPEPRPEAPLASGPWSTPPGFSGGARARLEVYNFLRKISTAPFKMLSFAELEGITASSGPSAAEERGGIEERHPRGHWQCISLLLEARANTDQEDAFGFTALHFAAQKGHLKVSRLLLQAGTDKDRVADDGATPLHWAAANGHLEVLQLLIEAGVDKDKVSEEDGFTALHIAVQDGDVEVVRLLLQAGADKDQVHRSGQTAWHFAAQTGDQEVMKLLSADNTEKVREVPEADSVPSEEVDSEGFLQKDPLRPQILKVFEVMKLLFFAAFDVAFTVRFNAQTGFDSTACRAQDVLYAEGAPEGFVNPLVDFGSHHLLEMLDVGVDASALQTCYNLHREQGEWKLGWKKKMIDAMIQFGQTTMDSKARDLLVQPLLANILDWQQPGAKKLVTWALEHEDGRNPFCTNIETMDPQERMDLRKEIRELFEHFGDLLVSGHAEHTSLQLDPGSSQVNTTLSFLIKKAIAATFVADCNIKSASQVSHNKQLSWDTSINWPPVVLQSFELLKKATATSREIFFLQSLVDVFQEYVKATAVDLSSPEIAPEIEGLWKLLEDGSRQRKTSPRRVYAEAQRSFETSKPPDARPKSCLCNHIAQSVSLAFAQRLFELGFDANRAVDDWVWQATDLEKMLDLFTITEEGLEDPNLSFLNLLFEANRLPRLPVQQSAGVSEESAAKSIVKAVLVGLPMLQNYLAHLDIKNGGHQSIKVNYAKKVKWFLFLNIAWAVWHENMQVGEGELQRVSLQHRQQNVAMGLLVSAFAVVSEFSWDGKLFKEENSEAFNDFNVGLYTVWNYRWVAALFEPRRLQYHFWHGLGLPVLQALGNEKSSAYWVNYRRDGLMTAMMNLAPLPQDAPWLRISHPNAIATAGDPNLQGSELVLAEESTQTPQPLQLPKRTLQLNILDGYDTLRFATRLVSWEAPSMQELSVCAHVGLACVLRRKDLSERALKFGIVAIFQIGAALLTLEDGGISSGWPVRLIEALLQRTESEPHLLIPHCKLIVEACGVLEMPELWLRCAPTSQRALWPGAKDKEDVEDILKWPLDPDVTDQYGCTGLHKAAEAGRVDCLKLLLEAGARPEKEDFNGITPLHLAARGTRRLFF</sequence>
<dbReference type="InterPro" id="IPR011009">
    <property type="entry name" value="Kinase-like_dom_sf"/>
</dbReference>
<organism evidence="5 6">
    <name type="scientific">Durusdinium trenchii</name>
    <dbReference type="NCBI Taxonomy" id="1381693"/>
    <lineage>
        <taxon>Eukaryota</taxon>
        <taxon>Sar</taxon>
        <taxon>Alveolata</taxon>
        <taxon>Dinophyceae</taxon>
        <taxon>Suessiales</taxon>
        <taxon>Symbiodiniaceae</taxon>
        <taxon>Durusdinium</taxon>
    </lineage>
</organism>
<dbReference type="PROSITE" id="PS00108">
    <property type="entry name" value="PROTEIN_KINASE_ST"/>
    <property type="match status" value="1"/>
</dbReference>
<dbReference type="Gene3D" id="1.25.40.20">
    <property type="entry name" value="Ankyrin repeat-containing domain"/>
    <property type="match status" value="2"/>
</dbReference>
<evidence type="ECO:0000313" key="6">
    <source>
        <dbReference type="Proteomes" id="UP001642484"/>
    </source>
</evidence>
<evidence type="ECO:0000256" key="2">
    <source>
        <dbReference type="ARBA" id="ARBA00023043"/>
    </source>
</evidence>
<comment type="caution">
    <text evidence="5">The sequence shown here is derived from an EMBL/GenBank/DDBJ whole genome shotgun (WGS) entry which is preliminary data.</text>
</comment>
<feature type="repeat" description="ANK" evidence="3">
    <location>
        <begin position="494"/>
        <end position="526"/>
    </location>
</feature>
<dbReference type="InterPro" id="IPR002110">
    <property type="entry name" value="Ankyrin_rpt"/>
</dbReference>
<proteinExistence type="predicted"/>
<keyword evidence="1" id="KW-0677">Repeat</keyword>
<dbReference type="Proteomes" id="UP001642484">
    <property type="component" value="Unassembled WGS sequence"/>
</dbReference>
<dbReference type="InterPro" id="IPR036770">
    <property type="entry name" value="Ankyrin_rpt-contain_sf"/>
</dbReference>
<feature type="repeat" description="ANK" evidence="3">
    <location>
        <begin position="1442"/>
        <end position="1474"/>
    </location>
</feature>
<protein>
    <recommendedName>
        <fullName evidence="4">Protein kinase domain-containing protein</fullName>
    </recommendedName>
</protein>
<feature type="repeat" description="ANK" evidence="3">
    <location>
        <begin position="527"/>
        <end position="559"/>
    </location>
</feature>
<dbReference type="InterPro" id="IPR008271">
    <property type="entry name" value="Ser/Thr_kinase_AS"/>
</dbReference>